<dbReference type="AlphaFoldDB" id="A0A1C3MXP5"/>
<dbReference type="InterPro" id="IPR050773">
    <property type="entry name" value="CbxX/CfxQ_RuBisCO_ESX"/>
</dbReference>
<name>A0A1C3MXP5_9ACTN</name>
<feature type="domain" description="AAA+ ATPase" evidence="5">
    <location>
        <begin position="894"/>
        <end position="1033"/>
    </location>
</feature>
<dbReference type="PRINTS" id="PR00819">
    <property type="entry name" value="CBXCFQXSUPER"/>
</dbReference>
<dbReference type="PATRIC" id="fig|307121.4.peg.558"/>
<dbReference type="Pfam" id="PF13229">
    <property type="entry name" value="Beta_helix"/>
    <property type="match status" value="2"/>
</dbReference>
<dbReference type="InterPro" id="IPR000641">
    <property type="entry name" value="CbxX/CfxQ"/>
</dbReference>
<keyword evidence="7" id="KW-1185">Reference proteome</keyword>
<evidence type="ECO:0000313" key="6">
    <source>
        <dbReference type="EMBL" id="SBV25074.1"/>
    </source>
</evidence>
<dbReference type="RefSeq" id="WP_091588231.1">
    <property type="nucleotide sequence ID" value="NZ_JBHRWG010000002.1"/>
</dbReference>
<evidence type="ECO:0000259" key="5">
    <source>
        <dbReference type="SMART" id="SM00382"/>
    </source>
</evidence>
<dbReference type="SMART" id="SM00382">
    <property type="entry name" value="AAA"/>
    <property type="match status" value="2"/>
</dbReference>
<evidence type="ECO:0000256" key="2">
    <source>
        <dbReference type="ARBA" id="ARBA00022741"/>
    </source>
</evidence>
<dbReference type="PANTHER" id="PTHR43392:SF2">
    <property type="entry name" value="AAA-TYPE ATPASE FAMILY PROTEIN _ ANKYRIN REPEAT FAMILY PROTEIN"/>
    <property type="match status" value="1"/>
</dbReference>
<dbReference type="GO" id="GO:0016887">
    <property type="term" value="F:ATP hydrolysis activity"/>
    <property type="evidence" value="ECO:0007669"/>
    <property type="project" value="InterPro"/>
</dbReference>
<dbReference type="InterPro" id="IPR006626">
    <property type="entry name" value="PbH1"/>
</dbReference>
<evidence type="ECO:0000313" key="7">
    <source>
        <dbReference type="Proteomes" id="UP000199393"/>
    </source>
</evidence>
<dbReference type="FunFam" id="3.40.50.300:FF:000216">
    <property type="entry name" value="Type VII secretion ATPase EccA"/>
    <property type="match status" value="2"/>
</dbReference>
<organism evidence="6 7">
    <name type="scientific">Micromonospora krabiensis</name>
    <dbReference type="NCBI Taxonomy" id="307121"/>
    <lineage>
        <taxon>Bacteria</taxon>
        <taxon>Bacillati</taxon>
        <taxon>Actinomycetota</taxon>
        <taxon>Actinomycetes</taxon>
        <taxon>Micromonosporales</taxon>
        <taxon>Micromonosporaceae</taxon>
        <taxon>Micromonospora</taxon>
    </lineage>
</organism>
<dbReference type="InterPro" id="IPR011050">
    <property type="entry name" value="Pectin_lyase_fold/virulence"/>
</dbReference>
<evidence type="ECO:0000256" key="4">
    <source>
        <dbReference type="SAM" id="MobiDB-lite"/>
    </source>
</evidence>
<dbReference type="InterPro" id="IPR027417">
    <property type="entry name" value="P-loop_NTPase"/>
</dbReference>
<dbReference type="PANTHER" id="PTHR43392">
    <property type="entry name" value="AAA-TYPE ATPASE FAMILY PROTEIN / ANKYRIN REPEAT FAMILY PROTEIN"/>
    <property type="match status" value="1"/>
</dbReference>
<dbReference type="Gene3D" id="3.40.50.300">
    <property type="entry name" value="P-loop containing nucleotide triphosphate hydrolases"/>
    <property type="match status" value="2"/>
</dbReference>
<dbReference type="InterPro" id="IPR041627">
    <property type="entry name" value="AAA_lid_6"/>
</dbReference>
<feature type="domain" description="AAA+ ATPase" evidence="5">
    <location>
        <begin position="612"/>
        <end position="753"/>
    </location>
</feature>
<dbReference type="CDD" id="cd00009">
    <property type="entry name" value="AAA"/>
    <property type="match status" value="2"/>
</dbReference>
<dbReference type="Gene3D" id="2.160.20.10">
    <property type="entry name" value="Single-stranded right-handed beta-helix, Pectin lyase-like"/>
    <property type="match status" value="2"/>
</dbReference>
<dbReference type="InterPro" id="IPR012334">
    <property type="entry name" value="Pectin_lyas_fold"/>
</dbReference>
<comment type="similarity">
    <text evidence="1">Belongs to the CbxX/CfxQ family.</text>
</comment>
<dbReference type="InterPro" id="IPR003959">
    <property type="entry name" value="ATPase_AAA_core"/>
</dbReference>
<dbReference type="InterPro" id="IPR003593">
    <property type="entry name" value="AAA+_ATPase"/>
</dbReference>
<protein>
    <submittedName>
        <fullName evidence="6">AAA+-type ATPase, SpoVK/Ycf46/Vps4 family</fullName>
    </submittedName>
</protein>
<dbReference type="STRING" id="307121.GA0070620_0543"/>
<evidence type="ECO:0000256" key="1">
    <source>
        <dbReference type="ARBA" id="ARBA00010378"/>
    </source>
</evidence>
<accession>A0A1C3MXP5</accession>
<keyword evidence="2" id="KW-0547">Nucleotide-binding</keyword>
<reference evidence="7" key="1">
    <citation type="submission" date="2016-06" db="EMBL/GenBank/DDBJ databases">
        <authorList>
            <person name="Varghese N."/>
        </authorList>
    </citation>
    <scope>NUCLEOTIDE SEQUENCE [LARGE SCALE GENOMIC DNA]</scope>
    <source>
        <strain evidence="7">DSM 45344</strain>
    </source>
</reference>
<dbReference type="Pfam" id="PF00004">
    <property type="entry name" value="AAA"/>
    <property type="match status" value="2"/>
</dbReference>
<dbReference type="SUPFAM" id="SSF51126">
    <property type="entry name" value="Pectin lyase-like"/>
    <property type="match status" value="3"/>
</dbReference>
<dbReference type="Gene3D" id="1.10.8.60">
    <property type="match status" value="2"/>
</dbReference>
<proteinExistence type="inferred from homology"/>
<dbReference type="Pfam" id="PF17866">
    <property type="entry name" value="AAA_lid_6"/>
    <property type="match status" value="2"/>
</dbReference>
<sequence length="1116" mass="115336">MTNGMLLVSQTDPGCLSSIEEAVRAATSGTTVVVQPGIYREQLRLTRDVVVTAEEGPGTVTVDGGDGVAVLAARGTAALRGLILRGGSDNLPAVQVGLGLLRLADCEVVGRGIVAVHAPGGRFDVADCRVGNPLGAGFLLDGGATGSIVRTTLRDLGSTAVVISGGADPVLQDCVVADVRGAGVLATGGGRGTVESCDISAVDGPGIVVEGDGAVRVLRSTVHDLAGTAVFVTGGSPTFEDCEFRAVGGHGVVLSGTADPVLTRCRVDGTGGHGLYVLESAAGVFSDGEITGSASAAVVVTGSGAPRIEGGQISGDAGVSLLFDEEAAGVVRGVTVRGGQDGLLVRGRAHPSVEDVTVTGCAEYGVRLADTAHPTVRGGVIDGCRGGGALVTRGTRLTMSQATVRSGVTALLVAADGTATVTACEFSGSARAGVVVAQGATVTLTHTRVRGSGGPGISFGAGSTGRLDGCEVLENGGDGLLIETMAPVRVVRSTIVGNGGEPIRLTVPGAVTVDDAGHGRAQPSVSGEPRVPETPSTRPDPVVVAEPTTAGEDSGAASEPTPAQPADPATPLLAELAALVGLAGVKHEVATLVGLHRISQRRAAAGLPAPPMSRHMVFAGAPGTGKTTVARLYGRILAALGVLRSGQLVEVSRADLVAEHIGGTAVRTTEKFNEARGGVLFVDEAYTLAPVEGGSGHDFGREAVDTLVKLMEDHRDEVVVIVAGYSVQMRQFMEGNPGLASRFSKTIEFESYSTNELVTIVERLCSTHHYSLEYDTRVALAGLFDGMNRDANFGNARVARKVFEEMVGRQAYRLSQAGETSGVELAQLLPQDLGAPATSGVHAGAARDDEVDRLLARLNNMIGLAGVKREVADMIDLLATIRTRVRAGLPAPSVSRHLVFSGPPGTGKTTVARLYGELLTALGVLSGGQLVEAARADLVGEYIGHTAQRTREAFDRARGGVLFIDEAYTLAPPDARQDFGREAIDTLVKLMEDHRDEVVVIVAGYEEEIEQFLDANAGLASRFSRRIHFADYDANELVAIFQNLASASGYECPGQTLVALREHFERVPRSKSFGNGRYARQVLDEAVTRQAGRIRTLRDPSVDELRTLLAEDVAVA</sequence>
<keyword evidence="3" id="KW-0067">ATP-binding</keyword>
<dbReference type="EMBL" id="LT598496">
    <property type="protein sequence ID" value="SBV25074.1"/>
    <property type="molecule type" value="Genomic_DNA"/>
</dbReference>
<gene>
    <name evidence="6" type="ORF">GA0070620_0543</name>
</gene>
<dbReference type="Proteomes" id="UP000199393">
    <property type="component" value="Chromosome I"/>
</dbReference>
<feature type="region of interest" description="Disordered" evidence="4">
    <location>
        <begin position="514"/>
        <end position="568"/>
    </location>
</feature>
<dbReference type="SMART" id="SM00710">
    <property type="entry name" value="PbH1"/>
    <property type="match status" value="13"/>
</dbReference>
<dbReference type="SUPFAM" id="SSF52540">
    <property type="entry name" value="P-loop containing nucleoside triphosphate hydrolases"/>
    <property type="match status" value="2"/>
</dbReference>
<dbReference type="GO" id="GO:0005524">
    <property type="term" value="F:ATP binding"/>
    <property type="evidence" value="ECO:0007669"/>
    <property type="project" value="UniProtKB-KW"/>
</dbReference>
<dbReference type="InterPro" id="IPR039448">
    <property type="entry name" value="Beta_helix"/>
</dbReference>
<dbReference type="OrthoDB" id="9806903at2"/>
<evidence type="ECO:0000256" key="3">
    <source>
        <dbReference type="ARBA" id="ARBA00022840"/>
    </source>
</evidence>